<comment type="similarity">
    <text evidence="3">Belongs to the 2-oxoacid dehydrogenase family.</text>
</comment>
<feature type="region of interest" description="Disordered" evidence="12">
    <location>
        <begin position="442"/>
        <end position="509"/>
    </location>
</feature>
<dbReference type="Pfam" id="PF00364">
    <property type="entry name" value="Biotin_lipoyl"/>
    <property type="match status" value="2"/>
</dbReference>
<dbReference type="Proteomes" id="UP000079169">
    <property type="component" value="Unplaced"/>
</dbReference>
<dbReference type="PROSITE" id="PS50968">
    <property type="entry name" value="BIOTINYL_LIPOYL"/>
    <property type="match status" value="2"/>
</dbReference>
<dbReference type="InterPro" id="IPR023213">
    <property type="entry name" value="CAT-like_dom_sf"/>
</dbReference>
<evidence type="ECO:0000256" key="8">
    <source>
        <dbReference type="ARBA" id="ARBA00023315"/>
    </source>
</evidence>
<evidence type="ECO:0000256" key="10">
    <source>
        <dbReference type="ARBA" id="ARBA00039275"/>
    </source>
</evidence>
<dbReference type="KEGG" id="dci:113465296"/>
<feature type="compositionally biased region" description="Polar residues" evidence="12">
    <location>
        <begin position="779"/>
        <end position="791"/>
    </location>
</feature>
<feature type="region of interest" description="Disordered" evidence="12">
    <location>
        <begin position="241"/>
        <end position="294"/>
    </location>
</feature>
<feature type="domain" description="Lipoyl-binding" evidence="13">
    <location>
        <begin position="678"/>
        <end position="755"/>
    </location>
</feature>
<dbReference type="PANTHER" id="PTHR43178">
    <property type="entry name" value="DIHYDROLIPOAMIDE ACETYLTRANSFERASE COMPONENT OF PYRUVATE DEHYDROGENASE COMPLEX"/>
    <property type="match status" value="1"/>
</dbReference>
<evidence type="ECO:0000256" key="5">
    <source>
        <dbReference type="ARBA" id="ARBA00022823"/>
    </source>
</evidence>
<dbReference type="GO" id="GO:0016407">
    <property type="term" value="F:acetyltransferase activity"/>
    <property type="evidence" value="ECO:0007669"/>
    <property type="project" value="TreeGrafter"/>
</dbReference>
<feature type="domain" description="Lipoyl-binding" evidence="13">
    <location>
        <begin position="156"/>
        <end position="233"/>
    </location>
</feature>
<evidence type="ECO:0000256" key="2">
    <source>
        <dbReference type="ARBA" id="ARBA00004305"/>
    </source>
</evidence>
<feature type="compositionally biased region" description="Polar residues" evidence="12">
    <location>
        <begin position="482"/>
        <end position="499"/>
    </location>
</feature>
<dbReference type="GeneID" id="113465296"/>
<evidence type="ECO:0000256" key="9">
    <source>
        <dbReference type="ARBA" id="ARBA00038880"/>
    </source>
</evidence>
<keyword evidence="15" id="KW-1185">Reference proteome</keyword>
<dbReference type="PaxDb" id="121845-A0A3Q0J629"/>
<evidence type="ECO:0000256" key="4">
    <source>
        <dbReference type="ARBA" id="ARBA00022679"/>
    </source>
</evidence>
<dbReference type="InterPro" id="IPR004167">
    <property type="entry name" value="PSBD"/>
</dbReference>
<comment type="cofactor">
    <cofactor evidence="1">
        <name>(R)-lipoate</name>
        <dbReference type="ChEBI" id="CHEBI:83088"/>
    </cofactor>
</comment>
<comment type="subcellular location">
    <subcellularLocation>
        <location evidence="2">Mitochondrion matrix</location>
    </subcellularLocation>
</comment>
<dbReference type="GO" id="GO:0031405">
    <property type="term" value="F:lipoic acid binding"/>
    <property type="evidence" value="ECO:0007669"/>
    <property type="project" value="TreeGrafter"/>
</dbReference>
<dbReference type="PANTHER" id="PTHR43178:SF5">
    <property type="entry name" value="LIPOAMIDE ACYLTRANSFERASE COMPONENT OF BRANCHED-CHAIN ALPHA-KETO ACID DEHYDROGENASE COMPLEX, MITOCHONDRIAL"/>
    <property type="match status" value="1"/>
</dbReference>
<dbReference type="SUPFAM" id="SSF52777">
    <property type="entry name" value="CoA-dependent acyltransferases"/>
    <property type="match status" value="1"/>
</dbReference>
<keyword evidence="6" id="KW-0809">Transit peptide</keyword>
<dbReference type="FunFam" id="3.30.559.10:FF:000007">
    <property type="entry name" value="Dihydrolipoamide acetyltransferase component of pyruvate dehydrogenase complex"/>
    <property type="match status" value="1"/>
</dbReference>
<dbReference type="InterPro" id="IPR001078">
    <property type="entry name" value="2-oxoacid_DH_actylTfrase"/>
</dbReference>
<evidence type="ECO:0000313" key="15">
    <source>
        <dbReference type="Proteomes" id="UP000079169"/>
    </source>
</evidence>
<gene>
    <name evidence="16" type="primary">LOC113465296</name>
</gene>
<dbReference type="Gene3D" id="4.10.320.10">
    <property type="entry name" value="E3-binding domain"/>
    <property type="match status" value="2"/>
</dbReference>
<dbReference type="PROSITE" id="PS51826">
    <property type="entry name" value="PSBD"/>
    <property type="match status" value="2"/>
</dbReference>
<feature type="domain" description="Peripheral subunit-binding (PSBD)" evidence="14">
    <location>
        <begin position="316"/>
        <end position="353"/>
    </location>
</feature>
<name>A0A3Q0J629_DIACI</name>
<keyword evidence="7" id="KW-0496">Mitochondrion</keyword>
<dbReference type="Pfam" id="PF02817">
    <property type="entry name" value="E3_binding"/>
    <property type="match status" value="2"/>
</dbReference>
<dbReference type="InterPro" id="IPR011053">
    <property type="entry name" value="Single_hybrid_motif"/>
</dbReference>
<dbReference type="SUPFAM" id="SSF47005">
    <property type="entry name" value="Peripheral subunit-binding domain of 2-oxo acid dehydrogenase complex"/>
    <property type="match status" value="2"/>
</dbReference>
<keyword evidence="8" id="KW-0012">Acyltransferase</keyword>
<evidence type="ECO:0000256" key="11">
    <source>
        <dbReference type="ARBA" id="ARBA00042008"/>
    </source>
</evidence>
<evidence type="ECO:0000256" key="3">
    <source>
        <dbReference type="ARBA" id="ARBA00007317"/>
    </source>
</evidence>
<feature type="compositionally biased region" description="Basic and acidic residues" evidence="12">
    <location>
        <begin position="792"/>
        <end position="816"/>
    </location>
</feature>
<reference evidence="16" key="1">
    <citation type="submission" date="2025-08" db="UniProtKB">
        <authorList>
            <consortium name="RefSeq"/>
        </authorList>
    </citation>
    <scope>IDENTIFICATION</scope>
</reference>
<dbReference type="GO" id="GO:0043754">
    <property type="term" value="F:dihydrolipoamide branched chain acyltransferase activity"/>
    <property type="evidence" value="ECO:0007669"/>
    <property type="project" value="UniProtKB-EC"/>
</dbReference>
<evidence type="ECO:0000256" key="6">
    <source>
        <dbReference type="ARBA" id="ARBA00022946"/>
    </source>
</evidence>
<sequence length="1124" mass="124837">MNQTNAALLNNYKCIYSTGILKSKASRCRNISTMCRLQLLVNTRSKFQQVLGRNKSELFHSGSKSLPPIVSYLPKSSLIVSTFRPSREFSSLIALNRTNKFESLNTKNKFDPLSSISSSLSRKFSSSLQLRHGLHLSTPPLQCHHHLHTSCIRHKLIQFKLADIGEGIREVNIKEWNGNVTEGARINEFDVVCEVESDKASVTITSRYKGTVRKVYYGEGDVALVGKPLLDIEVEDEGVAAEEADSLDRKAAPGVSEVNTPDTSDQPNETLHKEPNKVNREPIAHKPDVTPDLSRDSAVSHLNQPVNLNKNKWKILATPSVRRMIKHYEIDTKELRGTGKQGRVLKEDIITYMNSPIDETNLAHTAHVREASNVISIRGYVKGMFKSMTEACDLTFKVKVHVHSITLREKMGCLQPKLGYLHSSFGTECQKPMFILSKPELAEDDPMDASGGDAPSPQPQEPELAEDDPMDASGGDAPSPQPQGNPSTLTPPHQTNSKPNKPKPEGRIVPSNKLQLHTTTVNMNQTNAALSNNYKCIYSTGILKSKVSRCRNVSTMSRLQLLVNTRSKFQLLIGRNKPELFHSRSKSLPPIVSYLPKSSLIVSTFRPSREFSSLISLNGTNKFESLNTKNRFDPLSSISSSLSRKFSSSLQLRHGHHLSTPPLQCHHHLHTSCIRHKLIQFNLADIGEGIREVNIKEWNGNVTEGARINEFDVVCEVESDKASVTITSRYKGTVRKVYYGEGDVALVGKPLLDIEVEDEGVAAEEADSLDRKAAPGVSEVNTPDTSDQPNETLHKEPNKVNREPIAHKPDVTPDLSRDSAVSHLNQPVNLNKNKWKILATPSVRRMIKHYEIDTKELRGTGKQGRVLKEDIITYMNSPSDETNPAHTAHVREASNVIPIRGYVKGMFKSMTEANTIPSLRLTEEVDTTQLRDVKNQVSALYQEKFRLKLTYMPFFIKALSLCMTEHPILNASIDPTQENILVNPDHNISIAIDTKHGLVVPNIKSVNKLCLLDITRELLRIQGCSHEGKVLPRDIQGGTISMSNVGNVGGTLVQPIIVPGQVCIVAFGKIQLLPRFDAEMRIVAKCILNVTWAADHRVVDGATVARAATLWKSLVENPALLLTQ</sequence>
<dbReference type="AlphaFoldDB" id="A0A3Q0J629"/>
<feature type="region of interest" description="Disordered" evidence="12">
    <location>
        <begin position="763"/>
        <end position="816"/>
    </location>
</feature>
<dbReference type="InterPro" id="IPR003016">
    <property type="entry name" value="2-oxoA_DH_lipoyl-BS"/>
</dbReference>
<dbReference type="InterPro" id="IPR000089">
    <property type="entry name" value="Biotin_lipoyl"/>
</dbReference>
<evidence type="ECO:0000313" key="16">
    <source>
        <dbReference type="RefSeq" id="XP_026683891.1"/>
    </source>
</evidence>
<evidence type="ECO:0000256" key="12">
    <source>
        <dbReference type="SAM" id="MobiDB-lite"/>
    </source>
</evidence>
<accession>A0A3Q0J629</accession>
<dbReference type="Pfam" id="PF00198">
    <property type="entry name" value="2-oxoacid_dh"/>
    <property type="match status" value="1"/>
</dbReference>
<proteinExistence type="inferred from homology"/>
<protein>
    <recommendedName>
        <fullName evidence="10">Lipoamide acyltransferase component of branched-chain alpha-keto acid dehydrogenase complex, mitochondrial</fullName>
        <ecNumber evidence="9">2.3.1.168</ecNumber>
    </recommendedName>
    <alternativeName>
        <fullName evidence="11">Branched-chain alpha-keto acid dehydrogenase complex component E2</fullName>
    </alternativeName>
</protein>
<dbReference type="Gene3D" id="3.30.559.10">
    <property type="entry name" value="Chloramphenicol acetyltransferase-like domain"/>
    <property type="match status" value="1"/>
</dbReference>
<feature type="domain" description="Peripheral subunit-binding (PSBD)" evidence="14">
    <location>
        <begin position="838"/>
        <end position="875"/>
    </location>
</feature>
<evidence type="ECO:0000259" key="14">
    <source>
        <dbReference type="PROSITE" id="PS51826"/>
    </source>
</evidence>
<organism evidence="15 16">
    <name type="scientific">Diaphorina citri</name>
    <name type="common">Asian citrus psyllid</name>
    <dbReference type="NCBI Taxonomy" id="121845"/>
    <lineage>
        <taxon>Eukaryota</taxon>
        <taxon>Metazoa</taxon>
        <taxon>Ecdysozoa</taxon>
        <taxon>Arthropoda</taxon>
        <taxon>Hexapoda</taxon>
        <taxon>Insecta</taxon>
        <taxon>Pterygota</taxon>
        <taxon>Neoptera</taxon>
        <taxon>Paraneoptera</taxon>
        <taxon>Hemiptera</taxon>
        <taxon>Sternorrhyncha</taxon>
        <taxon>Psylloidea</taxon>
        <taxon>Psyllidae</taxon>
        <taxon>Diaphorininae</taxon>
        <taxon>Diaphorina</taxon>
    </lineage>
</organism>
<dbReference type="InterPro" id="IPR050743">
    <property type="entry name" value="2-oxoacid_DH_E2_comp"/>
</dbReference>
<dbReference type="Gene3D" id="2.40.50.100">
    <property type="match status" value="2"/>
</dbReference>
<dbReference type="InterPro" id="IPR036625">
    <property type="entry name" value="E3-bd_dom_sf"/>
</dbReference>
<dbReference type="CDD" id="cd06849">
    <property type="entry name" value="lipoyl_domain"/>
    <property type="match status" value="2"/>
</dbReference>
<feature type="compositionally biased region" description="Polar residues" evidence="12">
    <location>
        <begin position="257"/>
        <end position="269"/>
    </location>
</feature>
<dbReference type="GO" id="GO:0005759">
    <property type="term" value="C:mitochondrial matrix"/>
    <property type="evidence" value="ECO:0007669"/>
    <property type="project" value="UniProtKB-SubCell"/>
</dbReference>
<evidence type="ECO:0000256" key="7">
    <source>
        <dbReference type="ARBA" id="ARBA00023128"/>
    </source>
</evidence>
<keyword evidence="5" id="KW-0450">Lipoyl</keyword>
<dbReference type="FunFam" id="2.40.50.100:FF:000013">
    <property type="entry name" value="Dihydrolipoamide acetyltransferase component of pyruvate dehydrogenase complex"/>
    <property type="match status" value="2"/>
</dbReference>
<keyword evidence="4" id="KW-0808">Transferase</keyword>
<feature type="compositionally biased region" description="Basic and acidic residues" evidence="12">
    <location>
        <begin position="270"/>
        <end position="294"/>
    </location>
</feature>
<dbReference type="PROSITE" id="PS00189">
    <property type="entry name" value="LIPOYL"/>
    <property type="match status" value="2"/>
</dbReference>
<evidence type="ECO:0000259" key="13">
    <source>
        <dbReference type="PROSITE" id="PS50968"/>
    </source>
</evidence>
<evidence type="ECO:0000256" key="1">
    <source>
        <dbReference type="ARBA" id="ARBA00001938"/>
    </source>
</evidence>
<dbReference type="EC" id="2.3.1.168" evidence="9"/>
<dbReference type="RefSeq" id="XP_026683891.1">
    <property type="nucleotide sequence ID" value="XM_026828090.1"/>
</dbReference>
<dbReference type="SUPFAM" id="SSF51230">
    <property type="entry name" value="Single hybrid motif"/>
    <property type="match status" value="2"/>
</dbReference>
<dbReference type="STRING" id="121845.A0A3Q0J629"/>